<protein>
    <submittedName>
        <fullName evidence="1">Uncharacterized protein</fullName>
    </submittedName>
</protein>
<dbReference type="Proteomes" id="UP000324233">
    <property type="component" value="Chromosome"/>
</dbReference>
<evidence type="ECO:0000313" key="1">
    <source>
        <dbReference type="EMBL" id="QEH36539.1"/>
    </source>
</evidence>
<dbReference type="RefSeq" id="WP_148596210.1">
    <property type="nucleotide sequence ID" value="NZ_CP042997.1"/>
</dbReference>
<sequence length="135" mass="14774">MSNYPDNFNGTPLDLTPAQERATERLDQIHAVYRDVLSAFVGSCIKNRVMVSRIDIEVAMEGVGEALVNEADNALTVLPAASYTPPDAKKLIERAHDAIVDALRLKPIDYMSVFKDIFRPVPTNPATRGFGGDGQ</sequence>
<reference evidence="1 2" key="1">
    <citation type="submission" date="2019-08" db="EMBL/GenBank/DDBJ databases">
        <title>Deep-cultivation of Planctomycetes and their phenomic and genomic characterization uncovers novel biology.</title>
        <authorList>
            <person name="Wiegand S."/>
            <person name="Jogler M."/>
            <person name="Boedeker C."/>
            <person name="Pinto D."/>
            <person name="Vollmers J."/>
            <person name="Rivas-Marin E."/>
            <person name="Kohn T."/>
            <person name="Peeters S.H."/>
            <person name="Heuer A."/>
            <person name="Rast P."/>
            <person name="Oberbeckmann S."/>
            <person name="Bunk B."/>
            <person name="Jeske O."/>
            <person name="Meyerdierks A."/>
            <person name="Storesund J.E."/>
            <person name="Kallscheuer N."/>
            <person name="Luecker S."/>
            <person name="Lage O.M."/>
            <person name="Pohl T."/>
            <person name="Merkel B.J."/>
            <person name="Hornburger P."/>
            <person name="Mueller R.-W."/>
            <person name="Bruemmer F."/>
            <person name="Labrenz M."/>
            <person name="Spormann A.M."/>
            <person name="Op den Camp H."/>
            <person name="Overmann J."/>
            <person name="Amann R."/>
            <person name="Jetten M.S.M."/>
            <person name="Mascher T."/>
            <person name="Medema M.H."/>
            <person name="Devos D.P."/>
            <person name="Kaster A.-K."/>
            <person name="Ovreas L."/>
            <person name="Rohde M."/>
            <person name="Galperin M.Y."/>
            <person name="Jogler C."/>
        </authorList>
    </citation>
    <scope>NUCLEOTIDE SEQUENCE [LARGE SCALE GENOMIC DNA]</scope>
    <source>
        <strain evidence="1 2">OJF2</strain>
    </source>
</reference>
<dbReference type="AlphaFoldDB" id="A0A5B9W8Q7"/>
<keyword evidence="2" id="KW-1185">Reference proteome</keyword>
<gene>
    <name evidence="1" type="ORF">OJF2_51230</name>
</gene>
<proteinExistence type="predicted"/>
<accession>A0A5B9W8Q7</accession>
<name>A0A5B9W8Q7_9BACT</name>
<dbReference type="KEGG" id="agv:OJF2_51230"/>
<organism evidence="1 2">
    <name type="scientific">Aquisphaera giovannonii</name>
    <dbReference type="NCBI Taxonomy" id="406548"/>
    <lineage>
        <taxon>Bacteria</taxon>
        <taxon>Pseudomonadati</taxon>
        <taxon>Planctomycetota</taxon>
        <taxon>Planctomycetia</taxon>
        <taxon>Isosphaerales</taxon>
        <taxon>Isosphaeraceae</taxon>
        <taxon>Aquisphaera</taxon>
    </lineage>
</organism>
<evidence type="ECO:0000313" key="2">
    <source>
        <dbReference type="Proteomes" id="UP000324233"/>
    </source>
</evidence>
<dbReference type="EMBL" id="CP042997">
    <property type="protein sequence ID" value="QEH36539.1"/>
    <property type="molecule type" value="Genomic_DNA"/>
</dbReference>